<protein>
    <submittedName>
        <fullName evidence="2">Glycosyltransferase</fullName>
    </submittedName>
</protein>
<feature type="domain" description="Glycosyltransferase 2-like" evidence="1">
    <location>
        <begin position="10"/>
        <end position="134"/>
    </location>
</feature>
<dbReference type="CDD" id="cd00761">
    <property type="entry name" value="Glyco_tranf_GTA_type"/>
    <property type="match status" value="1"/>
</dbReference>
<dbReference type="AlphaFoldDB" id="A0A4Q9GMF5"/>
<reference evidence="3" key="1">
    <citation type="submission" date="2019-02" db="EMBL/GenBank/DDBJ databases">
        <title>Glaciihabitans arcticus sp. nov., a psychrotolerant bacterium isolated from polar soil.</title>
        <authorList>
            <person name="Dahal R.H."/>
        </authorList>
    </citation>
    <scope>NUCLEOTIDE SEQUENCE [LARGE SCALE GENOMIC DNA]</scope>
    <source>
        <strain evidence="3">RP-3-7</strain>
    </source>
</reference>
<dbReference type="RefSeq" id="WP_130980063.1">
    <property type="nucleotide sequence ID" value="NZ_SISG01000001.1"/>
</dbReference>
<sequence length="360" mass="39715">MTTPVLVDAILPVHDATRPLDRALASLLVSGLELGSELRITVVCHNISADEIRAALPAELRDVARFLEHPDGLPSPAGPKNLALDQTDGTYIAFLDSDDSYDPGALRDWVDRAEAHNLDAVIPPERHDDGRVIRTPVVRRLHSGDLDPIRDRLSYRTAPLGLLRRSTVERLGLRFAGGLRNGSDQIFGLTLWFDSPRVRFARGGPGYIVGGDAQTRVTTQTHPVASELKATHDMFAHEWFLRQSLRVRRAIVVKSVRILFFGALAKRLDTGTWTTETQRDSAAFLELAARSAPGYERSLSIADLRAIDAVLEPGTSLDRLTELARARRAFGHPTTVLTRDLRGMLLPDAPLRFMAASLLH</sequence>
<gene>
    <name evidence="2" type="ORF">EYE40_00255</name>
</gene>
<comment type="caution">
    <text evidence="2">The sequence shown here is derived from an EMBL/GenBank/DDBJ whole genome shotgun (WGS) entry which is preliminary data.</text>
</comment>
<proteinExistence type="predicted"/>
<dbReference type="InterPro" id="IPR001173">
    <property type="entry name" value="Glyco_trans_2-like"/>
</dbReference>
<organism evidence="2 3">
    <name type="scientific">Glaciihabitans arcticus</name>
    <dbReference type="NCBI Taxonomy" id="2668039"/>
    <lineage>
        <taxon>Bacteria</taxon>
        <taxon>Bacillati</taxon>
        <taxon>Actinomycetota</taxon>
        <taxon>Actinomycetes</taxon>
        <taxon>Micrococcales</taxon>
        <taxon>Microbacteriaceae</taxon>
        <taxon>Glaciihabitans</taxon>
    </lineage>
</organism>
<dbReference type="EMBL" id="SISG01000001">
    <property type="protein sequence ID" value="TBN55952.1"/>
    <property type="molecule type" value="Genomic_DNA"/>
</dbReference>
<dbReference type="Proteomes" id="UP000294194">
    <property type="component" value="Unassembled WGS sequence"/>
</dbReference>
<dbReference type="GO" id="GO:0016740">
    <property type="term" value="F:transferase activity"/>
    <property type="evidence" value="ECO:0007669"/>
    <property type="project" value="UniProtKB-KW"/>
</dbReference>
<evidence type="ECO:0000259" key="1">
    <source>
        <dbReference type="Pfam" id="PF00535"/>
    </source>
</evidence>
<dbReference type="SUPFAM" id="SSF53448">
    <property type="entry name" value="Nucleotide-diphospho-sugar transferases"/>
    <property type="match status" value="1"/>
</dbReference>
<keyword evidence="2" id="KW-0808">Transferase</keyword>
<dbReference type="Gene3D" id="3.90.550.10">
    <property type="entry name" value="Spore Coat Polysaccharide Biosynthesis Protein SpsA, Chain A"/>
    <property type="match status" value="1"/>
</dbReference>
<evidence type="ECO:0000313" key="2">
    <source>
        <dbReference type="EMBL" id="TBN55952.1"/>
    </source>
</evidence>
<name>A0A4Q9GMF5_9MICO</name>
<dbReference type="InterPro" id="IPR029044">
    <property type="entry name" value="Nucleotide-diphossugar_trans"/>
</dbReference>
<evidence type="ECO:0000313" key="3">
    <source>
        <dbReference type="Proteomes" id="UP000294194"/>
    </source>
</evidence>
<accession>A0A4Q9GMF5</accession>
<keyword evidence="3" id="KW-1185">Reference proteome</keyword>
<dbReference type="Pfam" id="PF00535">
    <property type="entry name" value="Glycos_transf_2"/>
    <property type="match status" value="1"/>
</dbReference>